<dbReference type="GO" id="GO:0003735">
    <property type="term" value="F:structural constituent of ribosome"/>
    <property type="evidence" value="ECO:0007669"/>
    <property type="project" value="InterPro"/>
</dbReference>
<evidence type="ECO:0000313" key="6">
    <source>
        <dbReference type="Proteomes" id="UP000054350"/>
    </source>
</evidence>
<dbReference type="InterPro" id="IPR036394">
    <property type="entry name" value="Ribosomal_uL22_sf"/>
</dbReference>
<name>A0A0L0T1V6_ALLM3</name>
<dbReference type="PANTHER" id="PTHR13501">
    <property type="entry name" value="CHLOROPLAST 50S RIBOSOMAL PROTEIN L22-RELATED"/>
    <property type="match status" value="1"/>
</dbReference>
<evidence type="ECO:0000256" key="4">
    <source>
        <dbReference type="RuleBase" id="RU004005"/>
    </source>
</evidence>
<accession>A0A0L0T1V6</accession>
<reference evidence="6" key="2">
    <citation type="submission" date="2009-11" db="EMBL/GenBank/DDBJ databases">
        <title>The Genome Sequence of Allomyces macrogynus strain ATCC 38327.</title>
        <authorList>
            <consortium name="The Broad Institute Genome Sequencing Platform"/>
            <person name="Russ C."/>
            <person name="Cuomo C."/>
            <person name="Shea T."/>
            <person name="Young S.K."/>
            <person name="Zeng Q."/>
            <person name="Koehrsen M."/>
            <person name="Haas B."/>
            <person name="Borodovsky M."/>
            <person name="Guigo R."/>
            <person name="Alvarado L."/>
            <person name="Berlin A."/>
            <person name="Borenstein D."/>
            <person name="Chen Z."/>
            <person name="Engels R."/>
            <person name="Freedman E."/>
            <person name="Gellesch M."/>
            <person name="Goldberg J."/>
            <person name="Griggs A."/>
            <person name="Gujja S."/>
            <person name="Heiman D."/>
            <person name="Hepburn T."/>
            <person name="Howarth C."/>
            <person name="Jen D."/>
            <person name="Larson L."/>
            <person name="Lewis B."/>
            <person name="Mehta T."/>
            <person name="Park D."/>
            <person name="Pearson M."/>
            <person name="Roberts A."/>
            <person name="Saif S."/>
            <person name="Shenoy N."/>
            <person name="Sisk P."/>
            <person name="Stolte C."/>
            <person name="Sykes S."/>
            <person name="Walk T."/>
            <person name="White J."/>
            <person name="Yandava C."/>
            <person name="Burger G."/>
            <person name="Gray M.W."/>
            <person name="Holland P.W.H."/>
            <person name="King N."/>
            <person name="Lang F.B.F."/>
            <person name="Roger A.J."/>
            <person name="Ruiz-Trillo I."/>
            <person name="Lander E."/>
            <person name="Nusbaum C."/>
        </authorList>
    </citation>
    <scope>NUCLEOTIDE SEQUENCE [LARGE SCALE GENOMIC DNA]</scope>
    <source>
        <strain evidence="6">ATCC 38327</strain>
    </source>
</reference>
<evidence type="ECO:0000256" key="1">
    <source>
        <dbReference type="ARBA" id="ARBA00009451"/>
    </source>
</evidence>
<dbReference type="InterPro" id="IPR047867">
    <property type="entry name" value="Ribosomal_uL22_bac/org-type"/>
</dbReference>
<comment type="similarity">
    <text evidence="1 4">Belongs to the universal ribosomal protein uL22 family.</text>
</comment>
<dbReference type="Gene3D" id="3.90.470.10">
    <property type="entry name" value="Ribosomal protein L22/L17"/>
    <property type="match status" value="1"/>
</dbReference>
<evidence type="ECO:0000313" key="5">
    <source>
        <dbReference type="EMBL" id="KNE68717.1"/>
    </source>
</evidence>
<dbReference type="OMA" id="GQFGIMH"/>
<evidence type="ECO:0008006" key="7">
    <source>
        <dbReference type="Google" id="ProtNLM"/>
    </source>
</evidence>
<proteinExistence type="inferred from homology"/>
<dbReference type="PANTHER" id="PTHR13501:SF8">
    <property type="entry name" value="LARGE RIBOSOMAL SUBUNIT PROTEIN UL22M"/>
    <property type="match status" value="1"/>
</dbReference>
<dbReference type="Proteomes" id="UP000054350">
    <property type="component" value="Unassembled WGS sequence"/>
</dbReference>
<dbReference type="InterPro" id="IPR001063">
    <property type="entry name" value="Ribosomal_uL22"/>
</dbReference>
<evidence type="ECO:0000256" key="3">
    <source>
        <dbReference type="ARBA" id="ARBA00023274"/>
    </source>
</evidence>
<keyword evidence="2 4" id="KW-0689">Ribosomal protein</keyword>
<protein>
    <recommendedName>
        <fullName evidence="7">Ribosomal protein L22</fullName>
    </recommendedName>
</protein>
<dbReference type="SUPFAM" id="SSF54843">
    <property type="entry name" value="Ribosomal protein L22"/>
    <property type="match status" value="1"/>
</dbReference>
<dbReference type="STRING" id="578462.A0A0L0T1V6"/>
<evidence type="ECO:0000256" key="2">
    <source>
        <dbReference type="ARBA" id="ARBA00022980"/>
    </source>
</evidence>
<dbReference type="AlphaFoldDB" id="A0A0L0T1V6"/>
<dbReference type="EMBL" id="GG745358">
    <property type="protein sequence ID" value="KNE68717.1"/>
    <property type="molecule type" value="Genomic_DNA"/>
</dbReference>
<dbReference type="GO" id="GO:0006412">
    <property type="term" value="P:translation"/>
    <property type="evidence" value="ECO:0007669"/>
    <property type="project" value="InterPro"/>
</dbReference>
<dbReference type="OrthoDB" id="416470at2759"/>
<sequence>MLALRQFSRSLAAVPRVSSPLAVAAMQARHASGKAKAKADEDGEANLSVTASSVFDQVAQEAKKKQRDEERAAERAAAGSGPYISKKSIVQTTGSIDYSPRKLNMLARQIKGLPITDALAQMQFAVKKPAPRLVGALKQALNQAKQAELGDESKKGRGLVIAQAWVGKGIYKHGIRIHGRGRFGRLTSPSSHMKIELKESDVPLAPNRGNRFQGKGGFLPPKKERKHVKPILEEKPIYNKWKRLFYDA</sequence>
<organism evidence="5 6">
    <name type="scientific">Allomyces macrogynus (strain ATCC 38327)</name>
    <name type="common">Allomyces javanicus var. macrogynus</name>
    <dbReference type="NCBI Taxonomy" id="578462"/>
    <lineage>
        <taxon>Eukaryota</taxon>
        <taxon>Fungi</taxon>
        <taxon>Fungi incertae sedis</taxon>
        <taxon>Blastocladiomycota</taxon>
        <taxon>Blastocladiomycetes</taxon>
        <taxon>Blastocladiales</taxon>
        <taxon>Blastocladiaceae</taxon>
        <taxon>Allomyces</taxon>
    </lineage>
</organism>
<reference evidence="5 6" key="1">
    <citation type="submission" date="2009-11" db="EMBL/GenBank/DDBJ databases">
        <title>Annotation of Allomyces macrogynus ATCC 38327.</title>
        <authorList>
            <consortium name="The Broad Institute Genome Sequencing Platform"/>
            <person name="Russ C."/>
            <person name="Cuomo C."/>
            <person name="Burger G."/>
            <person name="Gray M.W."/>
            <person name="Holland P.W.H."/>
            <person name="King N."/>
            <person name="Lang F.B.F."/>
            <person name="Roger A.J."/>
            <person name="Ruiz-Trillo I."/>
            <person name="Young S.K."/>
            <person name="Zeng Q."/>
            <person name="Gargeya S."/>
            <person name="Fitzgerald M."/>
            <person name="Haas B."/>
            <person name="Abouelleil A."/>
            <person name="Alvarado L."/>
            <person name="Arachchi H.M."/>
            <person name="Berlin A."/>
            <person name="Chapman S.B."/>
            <person name="Gearin G."/>
            <person name="Goldberg J."/>
            <person name="Griggs A."/>
            <person name="Gujja S."/>
            <person name="Hansen M."/>
            <person name="Heiman D."/>
            <person name="Howarth C."/>
            <person name="Larimer J."/>
            <person name="Lui A."/>
            <person name="MacDonald P.J.P."/>
            <person name="McCowen C."/>
            <person name="Montmayeur A."/>
            <person name="Murphy C."/>
            <person name="Neiman D."/>
            <person name="Pearson M."/>
            <person name="Priest M."/>
            <person name="Roberts A."/>
            <person name="Saif S."/>
            <person name="Shea T."/>
            <person name="Sisk P."/>
            <person name="Stolte C."/>
            <person name="Sykes S."/>
            <person name="Wortman J."/>
            <person name="Nusbaum C."/>
            <person name="Birren B."/>
        </authorList>
    </citation>
    <scope>NUCLEOTIDE SEQUENCE [LARGE SCALE GENOMIC DNA]</scope>
    <source>
        <strain evidence="5 6">ATCC 38327</strain>
    </source>
</reference>
<dbReference type="VEuPathDB" id="FungiDB:AMAG_13358"/>
<keyword evidence="3 4" id="KW-0687">Ribonucleoprotein</keyword>
<gene>
    <name evidence="5" type="ORF">AMAG_13358</name>
</gene>
<dbReference type="GO" id="GO:0015934">
    <property type="term" value="C:large ribosomal subunit"/>
    <property type="evidence" value="ECO:0007669"/>
    <property type="project" value="InterPro"/>
</dbReference>
<keyword evidence="6" id="KW-1185">Reference proteome</keyword>
<dbReference type="Pfam" id="PF00237">
    <property type="entry name" value="Ribosomal_L22"/>
    <property type="match status" value="1"/>
</dbReference>